<accession>A0A319D698</accession>
<evidence type="ECO:0000313" key="3">
    <source>
        <dbReference type="Proteomes" id="UP000247810"/>
    </source>
</evidence>
<organism evidence="2 3">
    <name type="scientific">Aspergillus ellipticus CBS 707.79</name>
    <dbReference type="NCBI Taxonomy" id="1448320"/>
    <lineage>
        <taxon>Eukaryota</taxon>
        <taxon>Fungi</taxon>
        <taxon>Dikarya</taxon>
        <taxon>Ascomycota</taxon>
        <taxon>Pezizomycotina</taxon>
        <taxon>Eurotiomycetes</taxon>
        <taxon>Eurotiomycetidae</taxon>
        <taxon>Eurotiales</taxon>
        <taxon>Aspergillaceae</taxon>
        <taxon>Aspergillus</taxon>
        <taxon>Aspergillus subgen. Circumdati</taxon>
    </lineage>
</organism>
<reference evidence="2 3" key="1">
    <citation type="submission" date="2018-02" db="EMBL/GenBank/DDBJ databases">
        <title>The genomes of Aspergillus section Nigri reveals drivers in fungal speciation.</title>
        <authorList>
            <consortium name="DOE Joint Genome Institute"/>
            <person name="Vesth T.C."/>
            <person name="Nybo J."/>
            <person name="Theobald S."/>
            <person name="Brandl J."/>
            <person name="Frisvad J.C."/>
            <person name="Nielsen K.F."/>
            <person name="Lyhne E.K."/>
            <person name="Kogle M.E."/>
            <person name="Kuo A."/>
            <person name="Riley R."/>
            <person name="Clum A."/>
            <person name="Nolan M."/>
            <person name="Lipzen A."/>
            <person name="Salamov A."/>
            <person name="Henrissat B."/>
            <person name="Wiebenga A."/>
            <person name="De vries R.P."/>
            <person name="Grigoriev I.V."/>
            <person name="Mortensen U.H."/>
            <person name="Andersen M.R."/>
            <person name="Baker S.E."/>
        </authorList>
    </citation>
    <scope>NUCLEOTIDE SEQUENCE [LARGE SCALE GENOMIC DNA]</scope>
    <source>
        <strain evidence="2 3">CBS 707.79</strain>
    </source>
</reference>
<sequence>MHIVQDQSFVSTREVSSCLSVYLSSAVLRSIFSQSTGTLTTSNTTTTTTITRTLTCIASTVGQAATHNCVLLRWPSQPSQPPPHPALQAGGGKSQTSTRFDWK</sequence>
<keyword evidence="3" id="KW-1185">Reference proteome</keyword>
<proteinExistence type="predicted"/>
<protein>
    <submittedName>
        <fullName evidence="2">Uncharacterized protein</fullName>
    </submittedName>
</protein>
<gene>
    <name evidence="2" type="ORF">BO71DRAFT_400293</name>
</gene>
<feature type="compositionally biased region" description="Polar residues" evidence="1">
    <location>
        <begin position="94"/>
        <end position="103"/>
    </location>
</feature>
<dbReference type="EMBL" id="KZ825909">
    <property type="protein sequence ID" value="PYH92729.1"/>
    <property type="molecule type" value="Genomic_DNA"/>
</dbReference>
<dbReference type="AlphaFoldDB" id="A0A319D698"/>
<dbReference type="Proteomes" id="UP000247810">
    <property type="component" value="Unassembled WGS sequence"/>
</dbReference>
<feature type="region of interest" description="Disordered" evidence="1">
    <location>
        <begin position="74"/>
        <end position="103"/>
    </location>
</feature>
<evidence type="ECO:0000313" key="2">
    <source>
        <dbReference type="EMBL" id="PYH92729.1"/>
    </source>
</evidence>
<dbReference type="VEuPathDB" id="FungiDB:BO71DRAFT_400293"/>
<evidence type="ECO:0000256" key="1">
    <source>
        <dbReference type="SAM" id="MobiDB-lite"/>
    </source>
</evidence>
<name>A0A319D698_9EURO</name>